<comment type="caution">
    <text evidence="1">The sequence shown here is derived from an EMBL/GenBank/DDBJ whole genome shotgun (WGS) entry which is preliminary data.</text>
</comment>
<dbReference type="EMBL" id="SMFX01000001">
    <property type="protein sequence ID" value="TCK17704.1"/>
    <property type="molecule type" value="Genomic_DNA"/>
</dbReference>
<protein>
    <submittedName>
        <fullName evidence="1">Uncharacterized protein</fullName>
    </submittedName>
</protein>
<sequence length="53" mass="6081">MSDAPKTRPKVPEGKSRYLTTTQMAANEKGYVGYKTTWESFQKEVPYKTPKKP</sequence>
<proteinExistence type="predicted"/>
<name>A0A4R1H7B0_9GAMM</name>
<reference evidence="1 2" key="1">
    <citation type="submission" date="2019-03" db="EMBL/GenBank/DDBJ databases">
        <title>Genomic Encyclopedia of Type Strains, Phase IV (KMG-IV): sequencing the most valuable type-strain genomes for metagenomic binning, comparative biology and taxonomic classification.</title>
        <authorList>
            <person name="Goeker M."/>
        </authorList>
    </citation>
    <scope>NUCLEOTIDE SEQUENCE [LARGE SCALE GENOMIC DNA]</scope>
    <source>
        <strain evidence="1 2">DSM 19610</strain>
    </source>
</reference>
<evidence type="ECO:0000313" key="2">
    <source>
        <dbReference type="Proteomes" id="UP000295707"/>
    </source>
</evidence>
<keyword evidence="2" id="KW-1185">Reference proteome</keyword>
<accession>A0A4R1H7B0</accession>
<dbReference type="Proteomes" id="UP000295707">
    <property type="component" value="Unassembled WGS sequence"/>
</dbReference>
<dbReference type="AlphaFoldDB" id="A0A4R1H7B0"/>
<evidence type="ECO:0000313" key="1">
    <source>
        <dbReference type="EMBL" id="TCK17704.1"/>
    </source>
</evidence>
<gene>
    <name evidence="1" type="ORF">DFR30_0946</name>
</gene>
<organism evidence="1 2">
    <name type="scientific">Thiogranum longum</name>
    <dbReference type="NCBI Taxonomy" id="1537524"/>
    <lineage>
        <taxon>Bacteria</taxon>
        <taxon>Pseudomonadati</taxon>
        <taxon>Pseudomonadota</taxon>
        <taxon>Gammaproteobacteria</taxon>
        <taxon>Chromatiales</taxon>
        <taxon>Ectothiorhodospiraceae</taxon>
        <taxon>Thiogranum</taxon>
    </lineage>
</organism>
<dbReference type="RefSeq" id="WP_165869090.1">
    <property type="nucleotide sequence ID" value="NZ_SMFX01000001.1"/>
</dbReference>